<comment type="subcellular location">
    <subcellularLocation>
        <location evidence="1">Endomembrane system</location>
        <topology evidence="1">Multi-pass membrane protein</topology>
    </subcellularLocation>
</comment>
<feature type="compositionally biased region" description="Basic and acidic residues" evidence="7">
    <location>
        <begin position="62"/>
        <end position="75"/>
    </location>
</feature>
<evidence type="ECO:0000256" key="2">
    <source>
        <dbReference type="ARBA" id="ARBA00022448"/>
    </source>
</evidence>
<dbReference type="GO" id="GO:0016020">
    <property type="term" value="C:membrane"/>
    <property type="evidence" value="ECO:0007669"/>
    <property type="project" value="InterPro"/>
</dbReference>
<feature type="transmembrane region" description="Helical" evidence="8">
    <location>
        <begin position="235"/>
        <end position="256"/>
    </location>
</feature>
<evidence type="ECO:0000256" key="3">
    <source>
        <dbReference type="ARBA" id="ARBA00022692"/>
    </source>
</evidence>
<keyword evidence="6 8" id="KW-0472">Membrane</keyword>
<evidence type="ECO:0000256" key="6">
    <source>
        <dbReference type="ARBA" id="ARBA00023136"/>
    </source>
</evidence>
<keyword evidence="5" id="KW-0406">Ion transport</keyword>
<dbReference type="PANTHER" id="PTHR31503">
    <property type="entry name" value="VACUOLAR CALCIUM ION TRANSPORTER"/>
    <property type="match status" value="1"/>
</dbReference>
<accession>A0AA35QVM6</accession>
<dbReference type="PANTHER" id="PTHR31503:SF36">
    <property type="entry name" value="SODIUM_CALCIUM EXCHANGER MEMBRANE REGION DOMAIN-CONTAINING PROTEIN"/>
    <property type="match status" value="1"/>
</dbReference>
<comment type="caution">
    <text evidence="10">The sequence shown here is derived from an EMBL/GenBank/DDBJ whole genome shotgun (WGS) entry which is preliminary data.</text>
</comment>
<reference evidence="10" key="1">
    <citation type="submission" date="2023-03" db="EMBL/GenBank/DDBJ databases">
        <authorList>
            <person name="Steffen K."/>
            <person name="Cardenas P."/>
        </authorList>
    </citation>
    <scope>NUCLEOTIDE SEQUENCE</scope>
</reference>
<keyword evidence="11" id="KW-1185">Reference proteome</keyword>
<sequence>MYTSTLSKFQGKGGGKLSTGTVQDTEDETKPLLSATKQKQFLGAWRNYRSGAAAENNGDDSENGKKENGTEDKEASAEHPKWMILLKSVAYLTVGVIMVTVFSDPMVSALTALTEKNNANYNGKSGIFRKGQYIPIGVFYISFVITPLCSNASELVSSLMFAAKKTKINTSLTFSQLYGAVTMNNTLGLGIFAALVYFQNLDWQYSAEVTVILFMEFTIGIAVIIAGFGYKHTYILLMGVFIGFLYFFSIFFIWMLEHFAHWK</sequence>
<dbReference type="EMBL" id="CASHTH010000177">
    <property type="protein sequence ID" value="CAI7993133.1"/>
    <property type="molecule type" value="Genomic_DNA"/>
</dbReference>
<proteinExistence type="predicted"/>
<dbReference type="InterPro" id="IPR004713">
    <property type="entry name" value="CaH_exchang"/>
</dbReference>
<feature type="transmembrane region" description="Helical" evidence="8">
    <location>
        <begin position="89"/>
        <end position="113"/>
    </location>
</feature>
<organism evidence="10 11">
    <name type="scientific">Geodia barretti</name>
    <name type="common">Barrett's horny sponge</name>
    <dbReference type="NCBI Taxonomy" id="519541"/>
    <lineage>
        <taxon>Eukaryota</taxon>
        <taxon>Metazoa</taxon>
        <taxon>Porifera</taxon>
        <taxon>Demospongiae</taxon>
        <taxon>Heteroscleromorpha</taxon>
        <taxon>Tetractinellida</taxon>
        <taxon>Astrophorina</taxon>
        <taxon>Geodiidae</taxon>
        <taxon>Geodia</taxon>
    </lineage>
</organism>
<feature type="region of interest" description="Disordered" evidence="7">
    <location>
        <begin position="1"/>
        <end position="35"/>
    </location>
</feature>
<feature type="region of interest" description="Disordered" evidence="7">
    <location>
        <begin position="51"/>
        <end position="75"/>
    </location>
</feature>
<feature type="domain" description="Sodium/calcium exchanger membrane region" evidence="9">
    <location>
        <begin position="88"/>
        <end position="254"/>
    </location>
</feature>
<evidence type="ECO:0000256" key="1">
    <source>
        <dbReference type="ARBA" id="ARBA00004127"/>
    </source>
</evidence>
<keyword evidence="3 8" id="KW-0812">Transmembrane</keyword>
<dbReference type="Proteomes" id="UP001174909">
    <property type="component" value="Unassembled WGS sequence"/>
</dbReference>
<evidence type="ECO:0000256" key="4">
    <source>
        <dbReference type="ARBA" id="ARBA00022989"/>
    </source>
</evidence>
<dbReference type="GO" id="GO:0006874">
    <property type="term" value="P:intracellular calcium ion homeostasis"/>
    <property type="evidence" value="ECO:0007669"/>
    <property type="project" value="TreeGrafter"/>
</dbReference>
<evidence type="ECO:0000259" key="9">
    <source>
        <dbReference type="Pfam" id="PF01699"/>
    </source>
</evidence>
<evidence type="ECO:0000313" key="10">
    <source>
        <dbReference type="EMBL" id="CAI7993133.1"/>
    </source>
</evidence>
<dbReference type="GO" id="GO:0012505">
    <property type="term" value="C:endomembrane system"/>
    <property type="evidence" value="ECO:0007669"/>
    <property type="project" value="UniProtKB-SubCell"/>
</dbReference>
<name>A0AA35QVM6_GEOBA</name>
<feature type="transmembrane region" description="Helical" evidence="8">
    <location>
        <begin position="177"/>
        <end position="198"/>
    </location>
</feature>
<dbReference type="Pfam" id="PF01699">
    <property type="entry name" value="Na_Ca_ex"/>
    <property type="match status" value="1"/>
</dbReference>
<dbReference type="GO" id="GO:0015369">
    <property type="term" value="F:calcium:proton antiporter activity"/>
    <property type="evidence" value="ECO:0007669"/>
    <property type="project" value="TreeGrafter"/>
</dbReference>
<keyword evidence="2" id="KW-0813">Transport</keyword>
<evidence type="ECO:0000313" key="11">
    <source>
        <dbReference type="Proteomes" id="UP001174909"/>
    </source>
</evidence>
<protein>
    <submittedName>
        <fullName evidence="10">Sodium/calcium exchanger NCL1</fullName>
    </submittedName>
</protein>
<evidence type="ECO:0000256" key="7">
    <source>
        <dbReference type="SAM" id="MobiDB-lite"/>
    </source>
</evidence>
<evidence type="ECO:0000256" key="8">
    <source>
        <dbReference type="SAM" id="Phobius"/>
    </source>
</evidence>
<feature type="transmembrane region" description="Helical" evidence="8">
    <location>
        <begin position="133"/>
        <end position="156"/>
    </location>
</feature>
<dbReference type="InterPro" id="IPR004837">
    <property type="entry name" value="NaCa_Exmemb"/>
</dbReference>
<dbReference type="AlphaFoldDB" id="A0AA35QVM6"/>
<gene>
    <name evidence="10" type="ORF">GBAR_LOCUS1193</name>
</gene>
<keyword evidence="4 8" id="KW-1133">Transmembrane helix</keyword>
<feature type="transmembrane region" description="Helical" evidence="8">
    <location>
        <begin position="210"/>
        <end position="228"/>
    </location>
</feature>
<evidence type="ECO:0000256" key="5">
    <source>
        <dbReference type="ARBA" id="ARBA00023065"/>
    </source>
</evidence>